<sequence length="186" mass="21351">MTMIRDSVMDETISEMIGDVVMHTFGKAHPQTRDNKVCDNMFSSLINLIVKDTVQEVIKEEALDYVRQSKAEGIFQLILEDDLIKPIIYEEWSEIVRNVLFGDIMMETLHDEIKDAVLEAKDEILGARSVRPQRKAKSVMLDNVMDHLFHRMLVASLIQRIARDNPDAPNEATNVDAETLEHSQRE</sequence>
<accession>A0A0L0HQB9</accession>
<dbReference type="RefSeq" id="XP_016611351.1">
    <property type="nucleotide sequence ID" value="XM_016750650.1"/>
</dbReference>
<evidence type="ECO:0000256" key="1">
    <source>
        <dbReference type="SAM" id="MobiDB-lite"/>
    </source>
</evidence>
<dbReference type="Proteomes" id="UP000053201">
    <property type="component" value="Unassembled WGS sequence"/>
</dbReference>
<evidence type="ECO:0000313" key="3">
    <source>
        <dbReference type="Proteomes" id="UP000053201"/>
    </source>
</evidence>
<proteinExistence type="predicted"/>
<keyword evidence="3" id="KW-1185">Reference proteome</keyword>
<dbReference type="InParanoid" id="A0A0L0HQB9"/>
<feature type="region of interest" description="Disordered" evidence="1">
    <location>
        <begin position="165"/>
        <end position="186"/>
    </location>
</feature>
<name>A0A0L0HQB9_SPIPD</name>
<dbReference type="OrthoDB" id="10306539at2759"/>
<dbReference type="EMBL" id="KQ257452">
    <property type="protein sequence ID" value="KND03312.1"/>
    <property type="molecule type" value="Genomic_DNA"/>
</dbReference>
<dbReference type="AlphaFoldDB" id="A0A0L0HQB9"/>
<protein>
    <submittedName>
        <fullName evidence="2">Uncharacterized protein</fullName>
    </submittedName>
</protein>
<evidence type="ECO:0000313" key="2">
    <source>
        <dbReference type="EMBL" id="KND03312.1"/>
    </source>
</evidence>
<dbReference type="VEuPathDB" id="FungiDB:SPPG_02359"/>
<organism evidence="2 3">
    <name type="scientific">Spizellomyces punctatus (strain DAOM BR117)</name>
    <dbReference type="NCBI Taxonomy" id="645134"/>
    <lineage>
        <taxon>Eukaryota</taxon>
        <taxon>Fungi</taxon>
        <taxon>Fungi incertae sedis</taxon>
        <taxon>Chytridiomycota</taxon>
        <taxon>Chytridiomycota incertae sedis</taxon>
        <taxon>Chytridiomycetes</taxon>
        <taxon>Spizellomycetales</taxon>
        <taxon>Spizellomycetaceae</taxon>
        <taxon>Spizellomyces</taxon>
    </lineage>
</organism>
<dbReference type="GeneID" id="27685950"/>
<reference evidence="2 3" key="1">
    <citation type="submission" date="2009-08" db="EMBL/GenBank/DDBJ databases">
        <title>The Genome Sequence of Spizellomyces punctatus strain DAOM BR117.</title>
        <authorList>
            <consortium name="The Broad Institute Genome Sequencing Platform"/>
            <person name="Russ C."/>
            <person name="Cuomo C."/>
            <person name="Shea T."/>
            <person name="Young S.K."/>
            <person name="Zeng Q."/>
            <person name="Koehrsen M."/>
            <person name="Haas B."/>
            <person name="Borodovsky M."/>
            <person name="Guigo R."/>
            <person name="Alvarado L."/>
            <person name="Berlin A."/>
            <person name="Bochicchio J."/>
            <person name="Borenstein D."/>
            <person name="Chapman S."/>
            <person name="Chen Z."/>
            <person name="Engels R."/>
            <person name="Freedman E."/>
            <person name="Gellesch M."/>
            <person name="Goldberg J."/>
            <person name="Griggs A."/>
            <person name="Gujja S."/>
            <person name="Heiman D."/>
            <person name="Hepburn T."/>
            <person name="Howarth C."/>
            <person name="Jen D."/>
            <person name="Larson L."/>
            <person name="Lewis B."/>
            <person name="Mehta T."/>
            <person name="Park D."/>
            <person name="Pearson M."/>
            <person name="Roberts A."/>
            <person name="Saif S."/>
            <person name="Shenoy N."/>
            <person name="Sisk P."/>
            <person name="Stolte C."/>
            <person name="Sykes S."/>
            <person name="Thomson T."/>
            <person name="Walk T."/>
            <person name="White J."/>
            <person name="Yandava C."/>
            <person name="Burger G."/>
            <person name="Gray M.W."/>
            <person name="Holland P.W.H."/>
            <person name="King N."/>
            <person name="Lang F.B.F."/>
            <person name="Roger A.J."/>
            <person name="Ruiz-Trillo I."/>
            <person name="Lander E."/>
            <person name="Nusbaum C."/>
        </authorList>
    </citation>
    <scope>NUCLEOTIDE SEQUENCE [LARGE SCALE GENOMIC DNA]</scope>
    <source>
        <strain evidence="2 3">DAOM BR117</strain>
    </source>
</reference>
<gene>
    <name evidence="2" type="ORF">SPPG_02359</name>
</gene>